<comment type="caution">
    <text evidence="1">The sequence shown here is derived from an EMBL/GenBank/DDBJ whole genome shotgun (WGS) entry which is preliminary data.</text>
</comment>
<gene>
    <name evidence="1" type="ORF">MENTE1834_LOCUS12011</name>
</gene>
<evidence type="ECO:0000313" key="2">
    <source>
        <dbReference type="Proteomes" id="UP001497535"/>
    </source>
</evidence>
<reference evidence="1" key="1">
    <citation type="submission" date="2023-11" db="EMBL/GenBank/DDBJ databases">
        <authorList>
            <person name="Poullet M."/>
        </authorList>
    </citation>
    <scope>NUCLEOTIDE SEQUENCE</scope>
    <source>
        <strain evidence="1">E1834</strain>
    </source>
</reference>
<evidence type="ECO:0000313" key="1">
    <source>
        <dbReference type="EMBL" id="CAK5046259.1"/>
    </source>
</evidence>
<proteinExistence type="predicted"/>
<name>A0ACB0YGW6_MELEN</name>
<organism evidence="1 2">
    <name type="scientific">Meloidogyne enterolobii</name>
    <name type="common">Root-knot nematode worm</name>
    <name type="synonym">Meloidogyne mayaguensis</name>
    <dbReference type="NCBI Taxonomy" id="390850"/>
    <lineage>
        <taxon>Eukaryota</taxon>
        <taxon>Metazoa</taxon>
        <taxon>Ecdysozoa</taxon>
        <taxon>Nematoda</taxon>
        <taxon>Chromadorea</taxon>
        <taxon>Rhabditida</taxon>
        <taxon>Tylenchina</taxon>
        <taxon>Tylenchomorpha</taxon>
        <taxon>Tylenchoidea</taxon>
        <taxon>Meloidogynidae</taxon>
        <taxon>Meloidogyninae</taxon>
        <taxon>Meloidogyne</taxon>
    </lineage>
</organism>
<accession>A0ACB0YGW6</accession>
<keyword evidence="2" id="KW-1185">Reference proteome</keyword>
<sequence length="257" mass="30408">MITIANDYLEFIKNFEGGNKELLKDFLIKIISKFYNYFIGIFRINGSANLIYKNFVGSEEGWNELFGNVFNEYVNKAKMLENKLDSLEDEKIKFCELHNFINLFVKDKELLKNNVWREKLETMKEFVQEDENSSNQNINCQIEQEIEITIEEYLLPSRIKQFYFINLSNIKMLLNAKINELYNFIENQDLNKGAFLALLGSELLAQLEELYPKLMIIGRVPLKIANIPFLILKYINDRVKSNSGFWDFLVFICYRCM</sequence>
<protein>
    <submittedName>
        <fullName evidence="1">Uncharacterized protein</fullName>
    </submittedName>
</protein>
<dbReference type="Proteomes" id="UP001497535">
    <property type="component" value="Unassembled WGS sequence"/>
</dbReference>
<dbReference type="EMBL" id="CAVMJV010000012">
    <property type="protein sequence ID" value="CAK5046259.1"/>
    <property type="molecule type" value="Genomic_DNA"/>
</dbReference>